<dbReference type="InterPro" id="IPR003032">
    <property type="entry name" value="Ryanodine_rcpt"/>
</dbReference>
<sequence length="110" mass="12443">MKIETIARIAHEVNRIYCISIGDISQPIWDKAPDWQKQSAIAGVNYLAANPDAGPTHSHQSWLRHKEADGWIYGPVKDPEKKEHPCMVPYGDLPLEQRAKDAFFHAVVRA</sequence>
<gene>
    <name evidence="2" type="ORF">UFOVP155_1</name>
</gene>
<name>A0A6J7W9J9_9CAUD</name>
<protein>
    <submittedName>
        <fullName evidence="2">Ryanodine receptor Ryr</fullName>
    </submittedName>
</protein>
<feature type="non-terminal residue" evidence="2">
    <location>
        <position position="110"/>
    </location>
</feature>
<evidence type="ECO:0000259" key="1">
    <source>
        <dbReference type="Pfam" id="PF02026"/>
    </source>
</evidence>
<feature type="domain" description="Ryanodine receptor Ryr" evidence="1">
    <location>
        <begin position="56"/>
        <end position="101"/>
    </location>
</feature>
<reference evidence="2" key="1">
    <citation type="submission" date="2020-05" db="EMBL/GenBank/DDBJ databases">
        <authorList>
            <person name="Chiriac C."/>
            <person name="Salcher M."/>
            <person name="Ghai R."/>
            <person name="Kavagutti S V."/>
        </authorList>
    </citation>
    <scope>NUCLEOTIDE SEQUENCE</scope>
</reference>
<evidence type="ECO:0000313" key="2">
    <source>
        <dbReference type="EMBL" id="CAB5170080.1"/>
    </source>
</evidence>
<dbReference type="Pfam" id="PF02026">
    <property type="entry name" value="RyR"/>
    <property type="match status" value="1"/>
</dbReference>
<organism evidence="2">
    <name type="scientific">uncultured Caudovirales phage</name>
    <dbReference type="NCBI Taxonomy" id="2100421"/>
    <lineage>
        <taxon>Viruses</taxon>
        <taxon>Duplodnaviria</taxon>
        <taxon>Heunggongvirae</taxon>
        <taxon>Uroviricota</taxon>
        <taxon>Caudoviricetes</taxon>
        <taxon>Peduoviridae</taxon>
        <taxon>Maltschvirus</taxon>
        <taxon>Maltschvirus maltsch</taxon>
    </lineage>
</organism>
<accession>A0A6J7W9J9</accession>
<keyword evidence="2" id="KW-0675">Receptor</keyword>
<dbReference type="Gene3D" id="6.20.350.10">
    <property type="match status" value="1"/>
</dbReference>
<dbReference type="EMBL" id="LR798203">
    <property type="protein sequence ID" value="CAB5170080.1"/>
    <property type="molecule type" value="Genomic_DNA"/>
</dbReference>
<proteinExistence type="predicted"/>